<sequence>MQITLQPREGATMAPGNAVRVHCLAGVLWITNHGDSKDRVLKAGDSAELCAAQRRYLSSVGRNEAVSFEVSGPAASISLHKVGGGAVSGGAGERLRQVLRGLRRLLD</sequence>
<proteinExistence type="predicted"/>
<keyword evidence="2" id="KW-1185">Reference proteome</keyword>
<evidence type="ECO:0000313" key="2">
    <source>
        <dbReference type="Proteomes" id="UP000450676"/>
    </source>
</evidence>
<dbReference type="InterPro" id="IPR021317">
    <property type="entry name" value="DUF2917"/>
</dbReference>
<accession>A0A7X4KLC6</accession>
<organism evidence="1 2">
    <name type="scientific">Pseudoduganella aquatica</name>
    <dbReference type="NCBI Taxonomy" id="2660641"/>
    <lineage>
        <taxon>Bacteria</taxon>
        <taxon>Pseudomonadati</taxon>
        <taxon>Pseudomonadota</taxon>
        <taxon>Betaproteobacteria</taxon>
        <taxon>Burkholderiales</taxon>
        <taxon>Oxalobacteraceae</taxon>
        <taxon>Telluria group</taxon>
        <taxon>Pseudoduganella</taxon>
    </lineage>
</organism>
<protein>
    <submittedName>
        <fullName evidence="1">DUF2917 domain-containing protein</fullName>
    </submittedName>
</protein>
<dbReference type="Proteomes" id="UP000450676">
    <property type="component" value="Unassembled WGS sequence"/>
</dbReference>
<gene>
    <name evidence="1" type="ORF">GTP77_00990</name>
</gene>
<dbReference type="RefSeq" id="WP_161070294.1">
    <property type="nucleotide sequence ID" value="NZ_CP086370.1"/>
</dbReference>
<dbReference type="EMBL" id="WWCU01000001">
    <property type="protein sequence ID" value="MYN05906.1"/>
    <property type="molecule type" value="Genomic_DNA"/>
</dbReference>
<evidence type="ECO:0000313" key="1">
    <source>
        <dbReference type="EMBL" id="MYN05906.1"/>
    </source>
</evidence>
<comment type="caution">
    <text evidence="1">The sequence shown here is derived from an EMBL/GenBank/DDBJ whole genome shotgun (WGS) entry which is preliminary data.</text>
</comment>
<name>A0A7X4KLC6_9BURK</name>
<reference evidence="1 2" key="1">
    <citation type="submission" date="2019-12" db="EMBL/GenBank/DDBJ databases">
        <title>Novel species isolated from a subtropical stream in China.</title>
        <authorList>
            <person name="Lu H."/>
        </authorList>
    </citation>
    <scope>NUCLEOTIDE SEQUENCE [LARGE SCALE GENOMIC DNA]</scope>
    <source>
        <strain evidence="1 2">FT127W</strain>
    </source>
</reference>
<dbReference type="Pfam" id="PF11142">
    <property type="entry name" value="DUF2917"/>
    <property type="match status" value="1"/>
</dbReference>
<dbReference type="AlphaFoldDB" id="A0A7X4KLC6"/>